<evidence type="ECO:0000313" key="4">
    <source>
        <dbReference type="Proteomes" id="UP001159428"/>
    </source>
</evidence>
<dbReference type="Pfam" id="PF12510">
    <property type="entry name" value="Smoothelin"/>
    <property type="match status" value="1"/>
</dbReference>
<feature type="compositionally biased region" description="Polar residues" evidence="1">
    <location>
        <begin position="267"/>
        <end position="298"/>
    </location>
</feature>
<gene>
    <name evidence="3" type="ORF">PMEA_00003159</name>
</gene>
<feature type="compositionally biased region" description="Polar residues" evidence="1">
    <location>
        <begin position="157"/>
        <end position="166"/>
    </location>
</feature>
<dbReference type="Pfam" id="PF00307">
    <property type="entry name" value="CH"/>
    <property type="match status" value="1"/>
</dbReference>
<feature type="compositionally biased region" description="Basic and acidic residues" evidence="1">
    <location>
        <begin position="96"/>
        <end position="106"/>
    </location>
</feature>
<feature type="compositionally biased region" description="Basic and acidic residues" evidence="1">
    <location>
        <begin position="44"/>
        <end position="56"/>
    </location>
</feature>
<feature type="compositionally biased region" description="Basic and acidic residues" evidence="1">
    <location>
        <begin position="586"/>
        <end position="614"/>
    </location>
</feature>
<dbReference type="InterPro" id="IPR036872">
    <property type="entry name" value="CH_dom_sf"/>
</dbReference>
<reference evidence="3 4" key="1">
    <citation type="submission" date="2022-05" db="EMBL/GenBank/DDBJ databases">
        <authorList>
            <consortium name="Genoscope - CEA"/>
            <person name="William W."/>
        </authorList>
    </citation>
    <scope>NUCLEOTIDE SEQUENCE [LARGE SCALE GENOMIC DNA]</scope>
</reference>
<proteinExistence type="predicted"/>
<feature type="region of interest" description="Disordered" evidence="1">
    <location>
        <begin position="718"/>
        <end position="737"/>
    </location>
</feature>
<dbReference type="PANTHER" id="PTHR23167">
    <property type="entry name" value="CALPONIN HOMOLOGY DOMAIN-CONTAINING PROTEIN DDB_G0272472-RELATED"/>
    <property type="match status" value="1"/>
</dbReference>
<feature type="domain" description="Calponin-homology (CH)" evidence="2">
    <location>
        <begin position="792"/>
        <end position="897"/>
    </location>
</feature>
<feature type="region of interest" description="Disordered" evidence="1">
    <location>
        <begin position="633"/>
        <end position="652"/>
    </location>
</feature>
<dbReference type="Proteomes" id="UP001159428">
    <property type="component" value="Unassembled WGS sequence"/>
</dbReference>
<feature type="compositionally biased region" description="Pro residues" evidence="1">
    <location>
        <begin position="347"/>
        <end position="356"/>
    </location>
</feature>
<dbReference type="PANTHER" id="PTHR23167:SF46">
    <property type="entry name" value="EPS15 HOMOLOGY DOMAIN CONTAINING PROTEIN-BINDING PROTEIN 1, ISOFORM F"/>
    <property type="match status" value="1"/>
</dbReference>
<dbReference type="Gene3D" id="1.10.418.10">
    <property type="entry name" value="Calponin-like domain"/>
    <property type="match status" value="2"/>
</dbReference>
<keyword evidence="4" id="KW-1185">Reference proteome</keyword>
<feature type="compositionally biased region" description="Acidic residues" evidence="1">
    <location>
        <begin position="179"/>
        <end position="197"/>
    </location>
</feature>
<accession>A0AAU9WDD5</accession>
<evidence type="ECO:0000313" key="3">
    <source>
        <dbReference type="EMBL" id="CAH3108151.1"/>
    </source>
</evidence>
<feature type="compositionally biased region" description="Low complexity" evidence="1">
    <location>
        <begin position="317"/>
        <end position="346"/>
    </location>
</feature>
<dbReference type="AlphaFoldDB" id="A0AAU9WDD5"/>
<evidence type="ECO:0000256" key="1">
    <source>
        <dbReference type="SAM" id="MobiDB-lite"/>
    </source>
</evidence>
<sequence length="959" mass="107136">MLLFIFKLEETTNFEERREIRQKLRELRKKKLDALESATTTANERPRRRDRVKREEQTTIITETKTTTGDSLEPSTVQTKVEVSYSHTVATDEPSENGHENGHVESENVVEEETVSAKEENVVEEQPVEGESAAQFSIEINGEKSSQDKDEEEVVPTPQSELSTDTETVEKSSEKVIEDEPAQDNEEEEEEVEEVELTPEVIEKMEDLDQLEKLLKDVPLNEYALRKAIRLQIRQLRVKKEMNKDSEIGLGFRKRDRVNQEDDLPGNKTSVRNQPSECSRSQISDDSGLSSGTETMASVSIDEDNVQLDIDSVKPQAVASDSDADDASSTVSSLTSGSASEPEVVKSPPPRPPKPSRPMSSTPIERRSDGELSGDFKTRVLGSSTTPIRDLSKKPKSSGPEQVDFRNQLKKTGLRADRDLTAQGKRQQQGDFRGQLKSTGIDASRNLSVLRNAGKKKEGSAQVDFRGLLNKAKGSESPVDKKTPPRPPPTYLSKIADSGASASRTSAGSLSTDGKEGAKDSESKAGRKISSSDLLNMLHKPVETSKESYLVQRGIKKAEASKSVTQKFVAPSTSTTDEALQARMAVRKERSEKLIPPVKDPREQRRASKDEEMKDFRTVLKKAATQKSRVLPKGIEHEGEQETSAGEAKRNERFSIDIQDKNELAKLRADLLRQKEIQDKEPSETKTVTTVREKTVKETDGGQGTTTTEVKKTTEVHKTGEGTTTVTKTTKTTTGGSKGASIDALFAQRKKERMMAKKKADANTKDRRNAFKQQLEAQAPKVEGGRKFTSGNTAVNQLQEWCRRRTKFHEGVDIQNFTTSWANGLAMCALLNYFLPEKIPYETLNPEDKKGNWTLAFKVAKCCLFRARLSNFKTLSPVPLWAIFILHSLCDSSSYYDRATWLVRLKNFLFALISEEGIEPLLELEDVMAVDVPEPKSLITYVHFVYQHFSEKKQQQQQA</sequence>
<evidence type="ECO:0000259" key="2">
    <source>
        <dbReference type="PROSITE" id="PS50021"/>
    </source>
</evidence>
<feature type="compositionally biased region" description="Low complexity" evidence="1">
    <location>
        <begin position="721"/>
        <end position="735"/>
    </location>
</feature>
<comment type="caution">
    <text evidence="3">The sequence shown here is derived from an EMBL/GenBank/DDBJ whole genome shotgun (WGS) entry which is preliminary data.</text>
</comment>
<protein>
    <recommendedName>
        <fullName evidence="2">Calponin-homology (CH) domain-containing protein</fullName>
    </recommendedName>
</protein>
<dbReference type="InterPro" id="IPR022189">
    <property type="entry name" value="SMTN"/>
</dbReference>
<name>A0AAU9WDD5_9CNID</name>
<dbReference type="InterPro" id="IPR050540">
    <property type="entry name" value="F-actin_Monoox_Mical"/>
</dbReference>
<dbReference type="SMART" id="SM00033">
    <property type="entry name" value="CH"/>
    <property type="match status" value="1"/>
</dbReference>
<feature type="region of interest" description="Disordered" evidence="1">
    <location>
        <begin position="244"/>
        <end position="614"/>
    </location>
</feature>
<dbReference type="EMBL" id="CALNXJ010000011">
    <property type="protein sequence ID" value="CAH3108151.1"/>
    <property type="molecule type" value="Genomic_DNA"/>
</dbReference>
<dbReference type="PROSITE" id="PS50021">
    <property type="entry name" value="CH"/>
    <property type="match status" value="1"/>
</dbReference>
<feature type="compositionally biased region" description="Basic and acidic residues" evidence="1">
    <location>
        <begin position="513"/>
        <end position="525"/>
    </location>
</feature>
<dbReference type="InterPro" id="IPR001715">
    <property type="entry name" value="CH_dom"/>
</dbReference>
<dbReference type="SUPFAM" id="SSF47576">
    <property type="entry name" value="Calponin-homology domain, CH-domain"/>
    <property type="match status" value="1"/>
</dbReference>
<feature type="compositionally biased region" description="Low complexity" evidence="1">
    <location>
        <begin position="496"/>
        <end position="512"/>
    </location>
</feature>
<organism evidence="3 4">
    <name type="scientific">Pocillopora meandrina</name>
    <dbReference type="NCBI Taxonomy" id="46732"/>
    <lineage>
        <taxon>Eukaryota</taxon>
        <taxon>Metazoa</taxon>
        <taxon>Cnidaria</taxon>
        <taxon>Anthozoa</taxon>
        <taxon>Hexacorallia</taxon>
        <taxon>Scleractinia</taxon>
        <taxon>Astrocoeniina</taxon>
        <taxon>Pocilloporidae</taxon>
        <taxon>Pocillopora</taxon>
    </lineage>
</organism>
<feature type="compositionally biased region" description="Basic and acidic residues" evidence="1">
    <location>
        <begin position="168"/>
        <end position="178"/>
    </location>
</feature>
<feature type="region of interest" description="Disordered" evidence="1">
    <location>
        <begin position="90"/>
        <end position="200"/>
    </location>
</feature>
<feature type="compositionally biased region" description="Polar residues" evidence="1">
    <location>
        <begin position="562"/>
        <end position="578"/>
    </location>
</feature>
<feature type="region of interest" description="Disordered" evidence="1">
    <location>
        <begin position="35"/>
        <end position="56"/>
    </location>
</feature>
<feature type="compositionally biased region" description="Basic and acidic residues" evidence="1">
    <location>
        <begin position="364"/>
        <end position="378"/>
    </location>
</feature>